<dbReference type="Pfam" id="PF03666">
    <property type="entry name" value="NPR3"/>
    <property type="match status" value="1"/>
</dbReference>
<feature type="region of interest" description="Disordered" evidence="2">
    <location>
        <begin position="38"/>
        <end position="71"/>
    </location>
</feature>
<dbReference type="OrthoDB" id="3365329at2759"/>
<feature type="transmembrane region" description="Helical" evidence="3">
    <location>
        <begin position="6"/>
        <end position="25"/>
    </location>
</feature>
<proteinExistence type="inferred from homology"/>
<reference evidence="4 5" key="1">
    <citation type="journal article" date="2016" name="Mol. Biol. Evol.">
        <title>Comparative Genomics of Early-Diverging Mushroom-Forming Fungi Provides Insights into the Origins of Lignocellulose Decay Capabilities.</title>
        <authorList>
            <person name="Nagy L.G."/>
            <person name="Riley R."/>
            <person name="Tritt A."/>
            <person name="Adam C."/>
            <person name="Daum C."/>
            <person name="Floudas D."/>
            <person name="Sun H."/>
            <person name="Yadav J.S."/>
            <person name="Pangilinan J."/>
            <person name="Larsson K.H."/>
            <person name="Matsuura K."/>
            <person name="Barry K."/>
            <person name="Labutti K."/>
            <person name="Kuo R."/>
            <person name="Ohm R.A."/>
            <person name="Bhattacharya S.S."/>
            <person name="Shirouzu T."/>
            <person name="Yoshinaga Y."/>
            <person name="Martin F.M."/>
            <person name="Grigoriev I.V."/>
            <person name="Hibbett D.S."/>
        </authorList>
    </citation>
    <scope>NUCLEOTIDE SEQUENCE [LARGE SCALE GENOMIC DNA]</scope>
    <source>
        <strain evidence="4 5">TUFC12733</strain>
    </source>
</reference>
<dbReference type="GO" id="GO:0005774">
    <property type="term" value="C:vacuolar membrane"/>
    <property type="evidence" value="ECO:0007669"/>
    <property type="project" value="UniProtKB-SubCell"/>
</dbReference>
<name>A0A167FMW5_CALVF</name>
<dbReference type="Proteomes" id="UP000076738">
    <property type="component" value="Unassembled WGS sequence"/>
</dbReference>
<dbReference type="STRING" id="1330018.A0A167FMW5"/>
<dbReference type="GO" id="GO:0038202">
    <property type="term" value="P:TORC1 signaling"/>
    <property type="evidence" value="ECO:0007669"/>
    <property type="project" value="TreeGrafter"/>
</dbReference>
<accession>A0A167FMW5</accession>
<evidence type="ECO:0000256" key="2">
    <source>
        <dbReference type="SAM" id="MobiDB-lite"/>
    </source>
</evidence>
<keyword evidence="1" id="KW-0469">Meiosis</keyword>
<sequence>MTTSSTPLIAIFLVATCSSGTFLVFRWPPYPRILHSPYAAPPLPTTKPTRTSRAPTSSKTSSPSSKDRTEELFDEQAEIKDDYQTVFDFDDASTFAEILAPARELCYQKFKLIVDDLAFVGHPVCVARDGVW</sequence>
<keyword evidence="5" id="KW-1185">Reference proteome</keyword>
<evidence type="ECO:0000256" key="3">
    <source>
        <dbReference type="SAM" id="Phobius"/>
    </source>
</evidence>
<keyword evidence="3" id="KW-0472">Membrane</keyword>
<dbReference type="GO" id="GO:1990130">
    <property type="term" value="C:GATOR1 complex"/>
    <property type="evidence" value="ECO:0007669"/>
    <property type="project" value="TreeGrafter"/>
</dbReference>
<comment type="function">
    <text evidence="1">Mediates inactivation of the TORC1 complex in response to amino acid starvation. Required for meiotic nuclear division.</text>
</comment>
<dbReference type="EMBL" id="KV417372">
    <property type="protein sequence ID" value="KZO89667.1"/>
    <property type="molecule type" value="Genomic_DNA"/>
</dbReference>
<comment type="subcellular location">
    <subcellularLocation>
        <location evidence="1">Vacuole membrane</location>
        <topology evidence="1">Peripheral membrane protein</topology>
    </subcellularLocation>
</comment>
<dbReference type="PANTHER" id="PTHR13153:SF5">
    <property type="entry name" value="GATOR COMPLEX PROTEIN NPRL3"/>
    <property type="match status" value="1"/>
</dbReference>
<organism evidence="4 5">
    <name type="scientific">Calocera viscosa (strain TUFC12733)</name>
    <dbReference type="NCBI Taxonomy" id="1330018"/>
    <lineage>
        <taxon>Eukaryota</taxon>
        <taxon>Fungi</taxon>
        <taxon>Dikarya</taxon>
        <taxon>Basidiomycota</taxon>
        <taxon>Agaricomycotina</taxon>
        <taxon>Dacrymycetes</taxon>
        <taxon>Dacrymycetales</taxon>
        <taxon>Dacrymycetaceae</taxon>
        <taxon>Calocera</taxon>
    </lineage>
</organism>
<keyword evidence="1" id="KW-0732">Signal</keyword>
<feature type="non-terminal residue" evidence="4">
    <location>
        <position position="132"/>
    </location>
</feature>
<dbReference type="PANTHER" id="PTHR13153">
    <property type="entry name" value="CGTHBA PROTEIN -14 GENE PROTEIN"/>
    <property type="match status" value="1"/>
</dbReference>
<comment type="similarity">
    <text evidence="1">Belongs to the NPR3 family.</text>
</comment>
<protein>
    <recommendedName>
        <fullName evidence="1">Nitrogen permease regulator 3</fullName>
    </recommendedName>
    <alternativeName>
        <fullName evidence="1">Required for meiotic nuclear division protein 11</fullName>
    </alternativeName>
</protein>
<keyword evidence="3" id="KW-1133">Transmembrane helix</keyword>
<dbReference type="AlphaFoldDB" id="A0A167FMW5"/>
<dbReference type="GO" id="GO:1904262">
    <property type="term" value="P:negative regulation of TORC1 signaling"/>
    <property type="evidence" value="ECO:0007669"/>
    <property type="project" value="TreeGrafter"/>
</dbReference>
<dbReference type="GO" id="GO:0010508">
    <property type="term" value="P:positive regulation of autophagy"/>
    <property type="evidence" value="ECO:0007669"/>
    <property type="project" value="TreeGrafter"/>
</dbReference>
<feature type="compositionally biased region" description="Low complexity" evidence="2">
    <location>
        <begin position="46"/>
        <end position="64"/>
    </location>
</feature>
<dbReference type="GO" id="GO:0034198">
    <property type="term" value="P:cellular response to amino acid starvation"/>
    <property type="evidence" value="ECO:0007669"/>
    <property type="project" value="TreeGrafter"/>
</dbReference>
<evidence type="ECO:0000256" key="1">
    <source>
        <dbReference type="RuleBase" id="RU368069"/>
    </source>
</evidence>
<keyword evidence="3" id="KW-0812">Transmembrane</keyword>
<evidence type="ECO:0000313" key="4">
    <source>
        <dbReference type="EMBL" id="KZO89667.1"/>
    </source>
</evidence>
<dbReference type="GO" id="GO:0051321">
    <property type="term" value="P:meiotic cell cycle"/>
    <property type="evidence" value="ECO:0007669"/>
    <property type="project" value="UniProtKB-UniRule"/>
</dbReference>
<dbReference type="InterPro" id="IPR005365">
    <property type="entry name" value="Npr3"/>
</dbReference>
<evidence type="ECO:0000313" key="5">
    <source>
        <dbReference type="Proteomes" id="UP000076738"/>
    </source>
</evidence>
<gene>
    <name evidence="4" type="ORF">CALVIDRAFT_491526</name>
</gene>